<name>A0A6J6SJP7_9ZZZZ</name>
<dbReference type="EMBL" id="CAEZYW010000046">
    <property type="protein sequence ID" value="CAB4735196.1"/>
    <property type="molecule type" value="Genomic_DNA"/>
</dbReference>
<evidence type="ECO:0000313" key="1">
    <source>
        <dbReference type="EMBL" id="CAB4735196.1"/>
    </source>
</evidence>
<proteinExistence type="predicted"/>
<dbReference type="AlphaFoldDB" id="A0A6J6SJP7"/>
<protein>
    <submittedName>
        <fullName evidence="1">Unannotated protein</fullName>
    </submittedName>
</protein>
<organism evidence="1">
    <name type="scientific">freshwater metagenome</name>
    <dbReference type="NCBI Taxonomy" id="449393"/>
    <lineage>
        <taxon>unclassified sequences</taxon>
        <taxon>metagenomes</taxon>
        <taxon>ecological metagenomes</taxon>
    </lineage>
</organism>
<gene>
    <name evidence="1" type="ORF">UFOPK2786_00442</name>
</gene>
<accession>A0A6J6SJP7</accession>
<reference evidence="1" key="1">
    <citation type="submission" date="2020-05" db="EMBL/GenBank/DDBJ databases">
        <authorList>
            <person name="Chiriac C."/>
            <person name="Salcher M."/>
            <person name="Ghai R."/>
            <person name="Kavagutti S V."/>
        </authorList>
    </citation>
    <scope>NUCLEOTIDE SEQUENCE</scope>
</reference>
<sequence>MDEFEVRQRRRALLNDPRIEVGPHRPVGAVILRTESPPLAIVGGGKAREGRRKRRPLHLEWVAGDNADEGGATCHKCRKAQDVVFDNDIWLHPRDDVAQLRLAVHRAVDEGLPGRLDEALELLDRRLAELRRGVADEVLPELTGIRLRLAGRDLGCGSEIDKILLEPQQRELALPRGLRREHDAVAPFEQYLADADALIRRAVGRFGHEQDGQLSTGHQVSLARGWAVASRA</sequence>